<keyword evidence="12 17" id="KW-0456">Lyase</keyword>
<dbReference type="NCBIfam" id="TIGR00196">
    <property type="entry name" value="yjeF_cterm"/>
    <property type="match status" value="1"/>
</dbReference>
<evidence type="ECO:0000256" key="4">
    <source>
        <dbReference type="ARBA" id="ARBA00009524"/>
    </source>
</evidence>
<dbReference type="GO" id="GO:0052855">
    <property type="term" value="F:ADP-dependent NAD(P)H-hydrate dehydratase activity"/>
    <property type="evidence" value="ECO:0007669"/>
    <property type="project" value="UniProtKB-UniRule"/>
</dbReference>
<evidence type="ECO:0000256" key="9">
    <source>
        <dbReference type="ARBA" id="ARBA00022958"/>
    </source>
</evidence>
<feature type="binding site" evidence="17">
    <location>
        <position position="342"/>
    </location>
    <ligand>
        <name>(6S)-NADPHX</name>
        <dbReference type="ChEBI" id="CHEBI:64076"/>
    </ligand>
</feature>
<dbReference type="EC" id="5.1.99.6" evidence="19"/>
<evidence type="ECO:0000256" key="3">
    <source>
        <dbReference type="ARBA" id="ARBA00006001"/>
    </source>
</evidence>
<feature type="binding site" evidence="18">
    <location>
        <position position="65"/>
    </location>
    <ligand>
        <name>K(+)</name>
        <dbReference type="ChEBI" id="CHEBI:29103"/>
    </ligand>
</feature>
<comment type="function">
    <text evidence="18">Catalyzes the epimerization of the S- and R-forms of NAD(P)HX, a damaged form of NAD(P)H that is a result of enzymatic or heat-dependent hydration. This is a prerequisite for the S-specific NAD(P)H-hydrate dehydratase to allow the repair of both epimers of NAD(P)HX.</text>
</comment>
<evidence type="ECO:0000256" key="12">
    <source>
        <dbReference type="ARBA" id="ARBA00023239"/>
    </source>
</evidence>
<dbReference type="AlphaFoldDB" id="A0AAU7LVM7"/>
<dbReference type="Pfam" id="PF03853">
    <property type="entry name" value="YjeF_N"/>
    <property type="match status" value="1"/>
</dbReference>
<feature type="binding site" evidence="18">
    <location>
        <begin position="64"/>
        <end position="68"/>
    </location>
    <ligand>
        <name>(6S)-NADPHX</name>
        <dbReference type="ChEBI" id="CHEBI:64076"/>
    </ligand>
</feature>
<comment type="similarity">
    <text evidence="4 19">In the C-terminal section; belongs to the NnrD/CARKD family.</text>
</comment>
<evidence type="ECO:0000256" key="6">
    <source>
        <dbReference type="ARBA" id="ARBA00022741"/>
    </source>
</evidence>
<evidence type="ECO:0000256" key="7">
    <source>
        <dbReference type="ARBA" id="ARBA00022840"/>
    </source>
</evidence>
<evidence type="ECO:0000259" key="21">
    <source>
        <dbReference type="PROSITE" id="PS51385"/>
    </source>
</evidence>
<accession>A0AAU7LVM7</accession>
<comment type="similarity">
    <text evidence="3 19">In the N-terminal section; belongs to the NnrE/AIBP family.</text>
</comment>
<comment type="subunit">
    <text evidence="17">Homotetramer.</text>
</comment>
<dbReference type="PROSITE" id="PS01050">
    <property type="entry name" value="YJEF_C_2"/>
    <property type="match status" value="1"/>
</dbReference>
<evidence type="ECO:0000256" key="8">
    <source>
        <dbReference type="ARBA" id="ARBA00022857"/>
    </source>
</evidence>
<dbReference type="Pfam" id="PF01256">
    <property type="entry name" value="Carb_kinase"/>
    <property type="match status" value="1"/>
</dbReference>
<dbReference type="GO" id="GO:0005524">
    <property type="term" value="F:ATP binding"/>
    <property type="evidence" value="ECO:0007669"/>
    <property type="project" value="UniProtKB-UniRule"/>
</dbReference>
<evidence type="ECO:0000256" key="19">
    <source>
        <dbReference type="PIRNR" id="PIRNR017184"/>
    </source>
</evidence>
<name>A0AAU7LVM7_9BURK</name>
<feature type="domain" description="YjeF N-terminal" evidence="21">
    <location>
        <begin position="18"/>
        <end position="235"/>
    </location>
</feature>
<dbReference type="PANTHER" id="PTHR12592:SF0">
    <property type="entry name" value="ATP-DEPENDENT (S)-NAD(P)H-HYDRATE DEHYDRATASE"/>
    <property type="match status" value="1"/>
</dbReference>
<dbReference type="PROSITE" id="PS51383">
    <property type="entry name" value="YJEF_C_3"/>
    <property type="match status" value="1"/>
</dbReference>
<comment type="catalytic activity">
    <reaction evidence="2 18 19">
        <text>(6R)-NADPHX = (6S)-NADPHX</text>
        <dbReference type="Rhea" id="RHEA:32227"/>
        <dbReference type="ChEBI" id="CHEBI:64076"/>
        <dbReference type="ChEBI" id="CHEBI:64077"/>
        <dbReference type="EC" id="5.1.99.6"/>
    </reaction>
</comment>
<comment type="catalytic activity">
    <reaction evidence="15 17 19">
        <text>(6S)-NADHX + ADP = AMP + phosphate + NADH + H(+)</text>
        <dbReference type="Rhea" id="RHEA:32223"/>
        <dbReference type="ChEBI" id="CHEBI:15378"/>
        <dbReference type="ChEBI" id="CHEBI:43474"/>
        <dbReference type="ChEBI" id="CHEBI:57945"/>
        <dbReference type="ChEBI" id="CHEBI:64074"/>
        <dbReference type="ChEBI" id="CHEBI:456215"/>
        <dbReference type="ChEBI" id="CHEBI:456216"/>
        <dbReference type="EC" id="4.2.1.136"/>
    </reaction>
</comment>
<dbReference type="GO" id="GO:0046872">
    <property type="term" value="F:metal ion binding"/>
    <property type="evidence" value="ECO:0007669"/>
    <property type="project" value="UniProtKB-UniRule"/>
</dbReference>
<keyword evidence="11 18" id="KW-0413">Isomerase</keyword>
<feature type="binding site" evidence="18">
    <location>
        <position position="128"/>
    </location>
    <ligand>
        <name>K(+)</name>
        <dbReference type="ChEBI" id="CHEBI:29103"/>
    </ligand>
</feature>
<feature type="binding site" evidence="17">
    <location>
        <position position="396"/>
    </location>
    <ligand>
        <name>(6S)-NADPHX</name>
        <dbReference type="ChEBI" id="CHEBI:64076"/>
    </ligand>
</feature>
<evidence type="ECO:0000259" key="20">
    <source>
        <dbReference type="PROSITE" id="PS51383"/>
    </source>
</evidence>
<dbReference type="PANTHER" id="PTHR12592">
    <property type="entry name" value="ATP-DEPENDENT (S)-NAD(P)H-HYDRATE DEHYDRATASE FAMILY MEMBER"/>
    <property type="match status" value="1"/>
</dbReference>
<feature type="domain" description="YjeF C-terminal" evidence="20">
    <location>
        <begin position="247"/>
        <end position="517"/>
    </location>
</feature>
<organism evidence="22">
    <name type="scientific">Polaromonas hydrogenivorans</name>
    <dbReference type="NCBI Taxonomy" id="335476"/>
    <lineage>
        <taxon>Bacteria</taxon>
        <taxon>Pseudomonadati</taxon>
        <taxon>Pseudomonadota</taxon>
        <taxon>Betaproteobacteria</taxon>
        <taxon>Burkholderiales</taxon>
        <taxon>Comamonadaceae</taxon>
        <taxon>Polaromonas</taxon>
    </lineage>
</organism>
<keyword evidence="8 17" id="KW-0521">NADP</keyword>
<evidence type="ECO:0000256" key="15">
    <source>
        <dbReference type="ARBA" id="ARBA00048238"/>
    </source>
</evidence>
<dbReference type="CDD" id="cd01171">
    <property type="entry name" value="YXKO-related"/>
    <property type="match status" value="1"/>
</dbReference>
<evidence type="ECO:0000256" key="2">
    <source>
        <dbReference type="ARBA" id="ARBA00000909"/>
    </source>
</evidence>
<dbReference type="InterPro" id="IPR030677">
    <property type="entry name" value="Nnr"/>
</dbReference>
<dbReference type="GO" id="GO:0052856">
    <property type="term" value="F:NAD(P)HX epimerase activity"/>
    <property type="evidence" value="ECO:0007669"/>
    <property type="project" value="UniProtKB-UniRule"/>
</dbReference>
<comment type="function">
    <text evidence="17">Catalyzes the dehydration of the S-form of NAD(P)HX at the expense of ADP, which is converted to AMP. Together with NAD(P)HX epimerase, which catalyzes the epimerization of the S- and R-forms, the enzyme allows the repair of both epimers of NAD(P)HX, a damaged form of NAD(P)H that is a result of enzymatic or heat-dependent hydration.</text>
</comment>
<dbReference type="PROSITE" id="PS51385">
    <property type="entry name" value="YJEF_N"/>
    <property type="match status" value="1"/>
</dbReference>
<dbReference type="InterPro" id="IPR004443">
    <property type="entry name" value="YjeF_N_dom"/>
</dbReference>
<evidence type="ECO:0000256" key="5">
    <source>
        <dbReference type="ARBA" id="ARBA00022723"/>
    </source>
</evidence>
<feature type="binding site" evidence="17">
    <location>
        <begin position="433"/>
        <end position="437"/>
    </location>
    <ligand>
        <name>AMP</name>
        <dbReference type="ChEBI" id="CHEBI:456215"/>
    </ligand>
</feature>
<comment type="similarity">
    <text evidence="17">Belongs to the NnrD/CARKD family.</text>
</comment>
<feature type="binding site" evidence="18">
    <location>
        <position position="168"/>
    </location>
    <ligand>
        <name>K(+)</name>
        <dbReference type="ChEBI" id="CHEBI:29103"/>
    </ligand>
</feature>
<gene>
    <name evidence="17" type="primary">nnrD</name>
    <name evidence="18" type="synonym">nnrE</name>
    <name evidence="22" type="ORF">ABLV49_08190</name>
</gene>
<dbReference type="Gene3D" id="3.40.50.10260">
    <property type="entry name" value="YjeF N-terminal domain"/>
    <property type="match status" value="1"/>
</dbReference>
<dbReference type="Gene3D" id="3.40.1190.20">
    <property type="match status" value="1"/>
</dbReference>
<dbReference type="HAMAP" id="MF_01966">
    <property type="entry name" value="NADHX_epimerase"/>
    <property type="match status" value="1"/>
</dbReference>
<evidence type="ECO:0000256" key="1">
    <source>
        <dbReference type="ARBA" id="ARBA00000013"/>
    </source>
</evidence>
<comment type="cofactor">
    <cofactor evidence="18 19">
        <name>K(+)</name>
        <dbReference type="ChEBI" id="CHEBI:29103"/>
    </cofactor>
    <text evidence="18 19">Binds 1 potassium ion per subunit.</text>
</comment>
<keyword evidence="6 17" id="KW-0547">Nucleotide-binding</keyword>
<evidence type="ECO:0000256" key="16">
    <source>
        <dbReference type="ARBA" id="ARBA00049209"/>
    </source>
</evidence>
<dbReference type="InterPro" id="IPR036652">
    <property type="entry name" value="YjeF_N_dom_sf"/>
</dbReference>
<dbReference type="InterPro" id="IPR017953">
    <property type="entry name" value="Carbohydrate_kinase_pred_CS"/>
</dbReference>
<feature type="binding site" evidence="18">
    <location>
        <position position="165"/>
    </location>
    <ligand>
        <name>(6S)-NADPHX</name>
        <dbReference type="ChEBI" id="CHEBI:64076"/>
    </ligand>
</feature>
<dbReference type="GO" id="GO:0110051">
    <property type="term" value="P:metabolite repair"/>
    <property type="evidence" value="ECO:0007669"/>
    <property type="project" value="TreeGrafter"/>
</dbReference>
<dbReference type="EMBL" id="CP157675">
    <property type="protein sequence ID" value="XBP71757.1"/>
    <property type="molecule type" value="Genomic_DNA"/>
</dbReference>
<evidence type="ECO:0000256" key="10">
    <source>
        <dbReference type="ARBA" id="ARBA00023027"/>
    </source>
</evidence>
<evidence type="ECO:0000256" key="13">
    <source>
        <dbReference type="ARBA" id="ARBA00023268"/>
    </source>
</evidence>
<reference evidence="22" key="1">
    <citation type="submission" date="2024-05" db="EMBL/GenBank/DDBJ databases">
        <authorList>
            <person name="Bunk B."/>
            <person name="Swiderski J."/>
            <person name="Sproer C."/>
            <person name="Thiel V."/>
        </authorList>
    </citation>
    <scope>NUCLEOTIDE SEQUENCE</scope>
    <source>
        <strain evidence="22">DSM 17735</strain>
    </source>
</reference>
<dbReference type="HAMAP" id="MF_01965">
    <property type="entry name" value="NADHX_dehydratase"/>
    <property type="match status" value="1"/>
</dbReference>
<evidence type="ECO:0000256" key="14">
    <source>
        <dbReference type="ARBA" id="ARBA00025153"/>
    </source>
</evidence>
<dbReference type="GO" id="GO:0046496">
    <property type="term" value="P:nicotinamide nucleotide metabolic process"/>
    <property type="evidence" value="ECO:0007669"/>
    <property type="project" value="UniProtKB-UniRule"/>
</dbReference>
<dbReference type="InterPro" id="IPR000631">
    <property type="entry name" value="CARKD"/>
</dbReference>
<dbReference type="SUPFAM" id="SSF53613">
    <property type="entry name" value="Ribokinase-like"/>
    <property type="match status" value="1"/>
</dbReference>
<keyword evidence="7 17" id="KW-0067">ATP-binding</keyword>
<dbReference type="PIRSF" id="PIRSF017184">
    <property type="entry name" value="Nnr"/>
    <property type="match status" value="1"/>
</dbReference>
<dbReference type="InterPro" id="IPR029056">
    <property type="entry name" value="Ribokinase-like"/>
</dbReference>
<comment type="catalytic activity">
    <reaction evidence="16 17 19">
        <text>(6S)-NADPHX + ADP = AMP + phosphate + NADPH + H(+)</text>
        <dbReference type="Rhea" id="RHEA:32235"/>
        <dbReference type="ChEBI" id="CHEBI:15378"/>
        <dbReference type="ChEBI" id="CHEBI:43474"/>
        <dbReference type="ChEBI" id="CHEBI:57783"/>
        <dbReference type="ChEBI" id="CHEBI:64076"/>
        <dbReference type="ChEBI" id="CHEBI:456215"/>
        <dbReference type="ChEBI" id="CHEBI:456216"/>
        <dbReference type="EC" id="4.2.1.136"/>
    </reaction>
</comment>
<dbReference type="RefSeq" id="WP_349281113.1">
    <property type="nucleotide sequence ID" value="NZ_CBCSCU010000004.1"/>
</dbReference>
<feature type="binding site" evidence="17">
    <location>
        <position position="286"/>
    </location>
    <ligand>
        <name>(6S)-NADPHX</name>
        <dbReference type="ChEBI" id="CHEBI:64076"/>
    </ligand>
</feature>
<evidence type="ECO:0000256" key="17">
    <source>
        <dbReference type="HAMAP-Rule" id="MF_01965"/>
    </source>
</evidence>
<evidence type="ECO:0000313" key="22">
    <source>
        <dbReference type="EMBL" id="XBP71757.1"/>
    </source>
</evidence>
<dbReference type="SUPFAM" id="SSF64153">
    <property type="entry name" value="YjeF N-terminal domain-like"/>
    <property type="match status" value="1"/>
</dbReference>
<comment type="function">
    <text evidence="14 19">Bifunctional enzyme that catalyzes the epimerization of the S- and R-forms of NAD(P)HX and the dehydration of the S-form of NAD(P)HX at the expense of ADP, which is converted to AMP. This allows the repair of both epimers of NAD(P)HX, a damaged form of NAD(P)H that is a result of enzymatic or heat-dependent hydration.</text>
</comment>
<feature type="binding site" evidence="17">
    <location>
        <position position="462"/>
    </location>
    <ligand>
        <name>AMP</name>
        <dbReference type="ChEBI" id="CHEBI:456215"/>
    </ligand>
</feature>
<comment type="caution">
    <text evidence="18">Lacks conserved residue(s) required for the propagation of feature annotation.</text>
</comment>
<evidence type="ECO:0000256" key="11">
    <source>
        <dbReference type="ARBA" id="ARBA00023235"/>
    </source>
</evidence>
<keyword evidence="9 18" id="KW-0630">Potassium</keyword>
<dbReference type="EC" id="4.2.1.136" evidence="19"/>
<keyword evidence="13" id="KW-0511">Multifunctional enzyme</keyword>
<comment type="catalytic activity">
    <reaction evidence="1 18 19">
        <text>(6R)-NADHX = (6S)-NADHX</text>
        <dbReference type="Rhea" id="RHEA:32215"/>
        <dbReference type="ChEBI" id="CHEBI:64074"/>
        <dbReference type="ChEBI" id="CHEBI:64075"/>
        <dbReference type="EC" id="5.1.99.6"/>
    </reaction>
</comment>
<protein>
    <recommendedName>
        <fullName evidence="19">Bifunctional NAD(P)H-hydrate repair enzyme</fullName>
    </recommendedName>
    <alternativeName>
        <fullName evidence="19">Nicotinamide nucleotide repair protein</fullName>
    </alternativeName>
    <domain>
        <recommendedName>
            <fullName evidence="19">ADP-dependent (S)-NAD(P)H-hydrate dehydratase</fullName>
            <ecNumber evidence="19">4.2.1.136</ecNumber>
        </recommendedName>
        <alternativeName>
            <fullName evidence="19">ADP-dependent NAD(P)HX dehydratase</fullName>
        </alternativeName>
    </domain>
    <domain>
        <recommendedName>
            <fullName evidence="19">NAD(P)H-hydrate epimerase</fullName>
            <ecNumber evidence="19">5.1.99.6</ecNumber>
        </recommendedName>
    </domain>
</protein>
<comment type="cofactor">
    <cofactor evidence="17">
        <name>Mg(2+)</name>
        <dbReference type="ChEBI" id="CHEBI:18420"/>
    </cofactor>
</comment>
<proteinExistence type="inferred from homology"/>
<feature type="binding site" evidence="17">
    <location>
        <position position="463"/>
    </location>
    <ligand>
        <name>(6S)-NADPHX</name>
        <dbReference type="ChEBI" id="CHEBI:64076"/>
    </ligand>
</feature>
<keyword evidence="5 18" id="KW-0479">Metal-binding</keyword>
<comment type="similarity">
    <text evidence="18">Belongs to the NnrE/AIBP family.</text>
</comment>
<evidence type="ECO:0000256" key="18">
    <source>
        <dbReference type="HAMAP-Rule" id="MF_01966"/>
    </source>
</evidence>
<sequence>MQKISSTLSHPLYDVAAIRLIEQQAASALPAHTLMQRAGLSVARLALALAPHAQCIWIACGPGNNGGDGFEAALHLHQWGKKVVMTWTGLPSGKSESPPDAQASRQRALAAGVPMASEPPPGFDLCIDALLGIGATLDPSRPASALMQQWLETMHASAALRLAVDIPTGLNADTGVTTFKSTIKSIAANTHPISEKGLFTLSLLSLKPGLFTASGRDCAGEVWFDDLGVSPADSVLAAEPCAWLLGADRASLPVRTSAAHASHKGSFGDVAVLGGESTAATQMTGAALLAASAALHAGAGRVFVALLGNAPGMKVDPEQPELMFRSPDAVDMAHQVVVCGCGGGESVKTVLAKVLSTARRAVLDADALNAIAMDPQLQTQLKARQGRGYSTVLTPHPLEAARLMGITAVAVQADRLSAARQLAERFQCVVVLKGSGTVIATPGQATLVNNTGNALLATAGTGDVLAGMLGACLARGMNAVEAARSAVFAHGHGADTWASDRPGQALTASALAQSQTG</sequence>
<keyword evidence="10 17" id="KW-0520">NAD</keyword>